<protein>
    <submittedName>
        <fullName evidence="2">Uncharacterized protein</fullName>
    </submittedName>
</protein>
<evidence type="ECO:0000313" key="3">
    <source>
        <dbReference type="Proteomes" id="UP000321570"/>
    </source>
</evidence>
<evidence type="ECO:0000313" key="2">
    <source>
        <dbReference type="EMBL" id="VUZ38823.1"/>
    </source>
</evidence>
<feature type="non-terminal residue" evidence="2">
    <location>
        <position position="1"/>
    </location>
</feature>
<feature type="compositionally biased region" description="Basic and acidic residues" evidence="1">
    <location>
        <begin position="237"/>
        <end position="268"/>
    </location>
</feature>
<keyword evidence="3" id="KW-1185">Reference proteome</keyword>
<feature type="region of interest" description="Disordered" evidence="1">
    <location>
        <begin position="237"/>
        <end position="281"/>
    </location>
</feature>
<feature type="compositionally biased region" description="Polar residues" evidence="1">
    <location>
        <begin position="271"/>
        <end position="281"/>
    </location>
</feature>
<organism evidence="2 3">
    <name type="scientific">Hymenolepis diminuta</name>
    <name type="common">Rat tapeworm</name>
    <dbReference type="NCBI Taxonomy" id="6216"/>
    <lineage>
        <taxon>Eukaryota</taxon>
        <taxon>Metazoa</taxon>
        <taxon>Spiralia</taxon>
        <taxon>Lophotrochozoa</taxon>
        <taxon>Platyhelminthes</taxon>
        <taxon>Cestoda</taxon>
        <taxon>Eucestoda</taxon>
        <taxon>Cyclophyllidea</taxon>
        <taxon>Hymenolepididae</taxon>
        <taxon>Hymenolepis</taxon>
    </lineage>
</organism>
<sequence length="281" mass="31275">SYGRNRNESSEVIFLYGNVVKKTELEVTFHSVPDHIAPEDKDVYIDDNAIDLLDYKGAEGKQLNPNGRVVLEVDIPIEVVESIHYERGMLTVNDYLIGVVSPSKTIKSCESDDFQLPIEPRIKWEEAEIKPEEPWESKKTKPEEPEIKKEEEESIFVDKEEQKGALYGFLGGDLAGLGVGGLASGIQAGLGAGETTVNNFVPLVENATRPALTQSTNLMDNLINIVRHAVENVDEFFHKKEDPDKEPLINRTDADGEDIEQRPIKPEPTDYSPQTDGGNNV</sequence>
<gene>
    <name evidence="2" type="ORF">WMSIL1_LOCUS195</name>
</gene>
<proteinExistence type="predicted"/>
<name>A0A564XX45_HYMDI</name>
<dbReference type="Proteomes" id="UP000321570">
    <property type="component" value="Unassembled WGS sequence"/>
</dbReference>
<reference evidence="2 3" key="1">
    <citation type="submission" date="2019-07" db="EMBL/GenBank/DDBJ databases">
        <authorList>
            <person name="Jastrzebski P J."/>
            <person name="Paukszto L."/>
            <person name="Jastrzebski P J."/>
        </authorList>
    </citation>
    <scope>NUCLEOTIDE SEQUENCE [LARGE SCALE GENOMIC DNA]</scope>
    <source>
        <strain evidence="2 3">WMS-il1</strain>
    </source>
</reference>
<feature type="region of interest" description="Disordered" evidence="1">
    <location>
        <begin position="129"/>
        <end position="153"/>
    </location>
</feature>
<dbReference type="EMBL" id="CABIJS010000007">
    <property type="protein sequence ID" value="VUZ38823.1"/>
    <property type="molecule type" value="Genomic_DNA"/>
</dbReference>
<accession>A0A564XX45</accession>
<dbReference type="AlphaFoldDB" id="A0A564XX45"/>
<evidence type="ECO:0000256" key="1">
    <source>
        <dbReference type="SAM" id="MobiDB-lite"/>
    </source>
</evidence>